<evidence type="ECO:0000313" key="2">
    <source>
        <dbReference type="Proteomes" id="UP000257109"/>
    </source>
</evidence>
<feature type="non-terminal residue" evidence="1">
    <location>
        <position position="1"/>
    </location>
</feature>
<sequence>MDGQIEVLLQIEFAYNRVVNSNTSHSSFELIYGFNPLPPLDLLALPIMPTWVNYEGLSKA</sequence>
<protein>
    <submittedName>
        <fullName evidence="1">Uncharacterized protein</fullName>
    </submittedName>
</protein>
<dbReference type="EMBL" id="QJKJ01001960">
    <property type="protein sequence ID" value="RDY05026.1"/>
    <property type="molecule type" value="Genomic_DNA"/>
</dbReference>
<reference evidence="1" key="1">
    <citation type="submission" date="2018-05" db="EMBL/GenBank/DDBJ databases">
        <title>Draft genome of Mucuna pruriens seed.</title>
        <authorList>
            <person name="Nnadi N.E."/>
            <person name="Vos R."/>
            <person name="Hasami M.H."/>
            <person name="Devisetty U.K."/>
            <person name="Aguiy J.C."/>
        </authorList>
    </citation>
    <scope>NUCLEOTIDE SEQUENCE [LARGE SCALE GENOMIC DNA]</scope>
    <source>
        <strain evidence="1">JCA_2017</strain>
    </source>
</reference>
<name>A0A371HQF0_MUCPR</name>
<gene>
    <name evidence="1" type="ORF">CR513_11189</name>
</gene>
<accession>A0A371HQF0</accession>
<keyword evidence="2" id="KW-1185">Reference proteome</keyword>
<proteinExistence type="predicted"/>
<dbReference type="AlphaFoldDB" id="A0A371HQF0"/>
<comment type="caution">
    <text evidence="1">The sequence shown here is derived from an EMBL/GenBank/DDBJ whole genome shotgun (WGS) entry which is preliminary data.</text>
</comment>
<dbReference type="Proteomes" id="UP000257109">
    <property type="component" value="Unassembled WGS sequence"/>
</dbReference>
<evidence type="ECO:0000313" key="1">
    <source>
        <dbReference type="EMBL" id="RDY05026.1"/>
    </source>
</evidence>
<organism evidence="1 2">
    <name type="scientific">Mucuna pruriens</name>
    <name type="common">Velvet bean</name>
    <name type="synonym">Dolichos pruriens</name>
    <dbReference type="NCBI Taxonomy" id="157652"/>
    <lineage>
        <taxon>Eukaryota</taxon>
        <taxon>Viridiplantae</taxon>
        <taxon>Streptophyta</taxon>
        <taxon>Embryophyta</taxon>
        <taxon>Tracheophyta</taxon>
        <taxon>Spermatophyta</taxon>
        <taxon>Magnoliopsida</taxon>
        <taxon>eudicotyledons</taxon>
        <taxon>Gunneridae</taxon>
        <taxon>Pentapetalae</taxon>
        <taxon>rosids</taxon>
        <taxon>fabids</taxon>
        <taxon>Fabales</taxon>
        <taxon>Fabaceae</taxon>
        <taxon>Papilionoideae</taxon>
        <taxon>50 kb inversion clade</taxon>
        <taxon>NPAAA clade</taxon>
        <taxon>indigoferoid/millettioid clade</taxon>
        <taxon>Phaseoleae</taxon>
        <taxon>Mucuna</taxon>
    </lineage>
</organism>
<dbReference type="OrthoDB" id="775972at2759"/>